<keyword evidence="1" id="KW-0732">Signal</keyword>
<keyword evidence="4" id="KW-1185">Reference proteome</keyword>
<proteinExistence type="predicted"/>
<name>A0ABD1XE56_9MARC</name>
<dbReference type="AlphaFoldDB" id="A0ABD1XE56"/>
<dbReference type="PANTHER" id="PTHR48222">
    <property type="entry name" value="PROTEINASE INHIBITOR, PROPEPTIDE"/>
    <property type="match status" value="1"/>
</dbReference>
<evidence type="ECO:0000256" key="1">
    <source>
        <dbReference type="SAM" id="SignalP"/>
    </source>
</evidence>
<feature type="chain" id="PRO_5044835170" description="Inhibitor I9 domain-containing protein" evidence="1">
    <location>
        <begin position="24"/>
        <end position="120"/>
    </location>
</feature>
<dbReference type="Gene3D" id="3.30.70.80">
    <property type="entry name" value="Peptidase S8 propeptide/proteinase inhibitor I9"/>
    <property type="match status" value="1"/>
</dbReference>
<dbReference type="InterPro" id="IPR010259">
    <property type="entry name" value="S8pro/Inhibitor_I9"/>
</dbReference>
<dbReference type="Proteomes" id="UP001605036">
    <property type="component" value="Unassembled WGS sequence"/>
</dbReference>
<organism evidence="3 4">
    <name type="scientific">Riccia fluitans</name>
    <dbReference type="NCBI Taxonomy" id="41844"/>
    <lineage>
        <taxon>Eukaryota</taxon>
        <taxon>Viridiplantae</taxon>
        <taxon>Streptophyta</taxon>
        <taxon>Embryophyta</taxon>
        <taxon>Marchantiophyta</taxon>
        <taxon>Marchantiopsida</taxon>
        <taxon>Marchantiidae</taxon>
        <taxon>Marchantiales</taxon>
        <taxon>Ricciaceae</taxon>
        <taxon>Riccia</taxon>
    </lineage>
</organism>
<dbReference type="EMBL" id="JBHFFA010000172">
    <property type="protein sequence ID" value="KAL2602947.1"/>
    <property type="molecule type" value="Genomic_DNA"/>
</dbReference>
<evidence type="ECO:0000313" key="3">
    <source>
        <dbReference type="EMBL" id="KAL2602947.1"/>
    </source>
</evidence>
<reference evidence="3 4" key="1">
    <citation type="submission" date="2024-09" db="EMBL/GenBank/DDBJ databases">
        <title>Chromosome-scale assembly of Riccia fluitans.</title>
        <authorList>
            <person name="Paukszto L."/>
            <person name="Sawicki J."/>
            <person name="Karawczyk K."/>
            <person name="Piernik-Szablinska J."/>
            <person name="Szczecinska M."/>
            <person name="Mazdziarz M."/>
        </authorList>
    </citation>
    <scope>NUCLEOTIDE SEQUENCE [LARGE SCALE GENOMIC DNA]</scope>
    <source>
        <strain evidence="3">Rf_01</strain>
        <tissue evidence="3">Aerial parts of the thallus</tissue>
    </source>
</reference>
<feature type="domain" description="Inhibitor I9" evidence="2">
    <location>
        <begin position="30"/>
        <end position="102"/>
    </location>
</feature>
<dbReference type="Pfam" id="PF05922">
    <property type="entry name" value="Inhibitor_I9"/>
    <property type="match status" value="1"/>
</dbReference>
<comment type="caution">
    <text evidence="3">The sequence shown here is derived from an EMBL/GenBank/DDBJ whole genome shotgun (WGS) entry which is preliminary data.</text>
</comment>
<feature type="signal peptide" evidence="1">
    <location>
        <begin position="1"/>
        <end position="23"/>
    </location>
</feature>
<accession>A0ABD1XE56</accession>
<protein>
    <recommendedName>
        <fullName evidence="2">Inhibitor I9 domain-containing protein</fullName>
    </recommendedName>
</protein>
<evidence type="ECO:0000259" key="2">
    <source>
        <dbReference type="Pfam" id="PF05922"/>
    </source>
</evidence>
<dbReference type="InterPro" id="IPR037045">
    <property type="entry name" value="S8pro/Inhibitor_I9_sf"/>
</dbReference>
<dbReference type="PANTHER" id="PTHR48222:SF4">
    <property type="entry name" value="PROTEINASE INHIBITOR, PROPEPTIDE"/>
    <property type="match status" value="1"/>
</dbReference>
<gene>
    <name evidence="3" type="ORF">R1flu_008758</name>
</gene>
<evidence type="ECO:0000313" key="4">
    <source>
        <dbReference type="Proteomes" id="UP001605036"/>
    </source>
</evidence>
<sequence>MVSCSHLLVVLAIVVSVSVTVLAEGEAEVHIVHVEKGDTPLDEVEGKHLDVLASVCGGSQERAKELIIYHYKHGMRGFAAKLTPEQVRELESKPGILGVNKQGVAHTTGGASTGMKVTRV</sequence>